<dbReference type="EMBL" id="JANCPR020000003">
    <property type="protein sequence ID" value="MDJ1131004.1"/>
    <property type="molecule type" value="Genomic_DNA"/>
</dbReference>
<keyword evidence="4" id="KW-1185">Reference proteome</keyword>
<dbReference type="RefSeq" id="WP_274042216.1">
    <property type="nucleotide sequence ID" value="NZ_JANCPR020000003.1"/>
</dbReference>
<evidence type="ECO:0000256" key="1">
    <source>
        <dbReference type="SAM" id="MobiDB-lite"/>
    </source>
</evidence>
<keyword evidence="3" id="KW-0503">Monooxygenase</keyword>
<comment type="caution">
    <text evidence="3">The sequence shown here is derived from an EMBL/GenBank/DDBJ whole genome shotgun (WGS) entry which is preliminary data.</text>
</comment>
<dbReference type="InterPro" id="IPR036188">
    <property type="entry name" value="FAD/NAD-bd_sf"/>
</dbReference>
<dbReference type="InterPro" id="IPR050407">
    <property type="entry name" value="Geranylgeranyl_reductase"/>
</dbReference>
<evidence type="ECO:0000313" key="4">
    <source>
        <dbReference type="Proteomes" id="UP001214441"/>
    </source>
</evidence>
<feature type="domain" description="FAD-binding" evidence="2">
    <location>
        <begin position="41"/>
        <end position="185"/>
    </location>
</feature>
<feature type="compositionally biased region" description="Gly residues" evidence="1">
    <location>
        <begin position="204"/>
        <end position="214"/>
    </location>
</feature>
<dbReference type="Proteomes" id="UP001214441">
    <property type="component" value="Unassembled WGS sequence"/>
</dbReference>
<dbReference type="InterPro" id="IPR002938">
    <property type="entry name" value="FAD-bd"/>
</dbReference>
<dbReference type="PRINTS" id="PR00420">
    <property type="entry name" value="RNGMNOXGNASE"/>
</dbReference>
<reference evidence="3 4" key="1">
    <citation type="submission" date="2023-05" db="EMBL/GenBank/DDBJ databases">
        <title>Streptantibioticus silvisoli sp. nov., acidotolerant actinomycetes 1 from pine litter.</title>
        <authorList>
            <person name="Swiecimska M."/>
            <person name="Golinska P."/>
            <person name="Sangal V."/>
            <person name="Wachnowicz B."/>
            <person name="Goodfellow M."/>
        </authorList>
    </citation>
    <scope>NUCLEOTIDE SEQUENCE [LARGE SCALE GENOMIC DNA]</scope>
    <source>
        <strain evidence="3 4">DSM 42109</strain>
    </source>
</reference>
<feature type="compositionally biased region" description="Basic and acidic residues" evidence="1">
    <location>
        <begin position="26"/>
        <end position="38"/>
    </location>
</feature>
<dbReference type="PANTHER" id="PTHR42685:SF22">
    <property type="entry name" value="CONDITIONED MEDIUM FACTOR RECEPTOR 1"/>
    <property type="match status" value="1"/>
</dbReference>
<sequence length="545" mass="57776">MSSTDASTDGGTDGNTDAGTDGSAGADRDGRSSPSGTDRHFDVIVVGARCAGAPLATLLARRGLAVCLVEKATFPSDTPSTHIFEADALAFFDDLGVLDELRGTGAPLVGLADARIGDVRWPTAWPVRTEDPGGVMSVRRFRLDPVLARAAVNAGATLLTGTAVTGVVRAEDGRVTGVRVSTEEREDEGDGGDEGDEGEAEAGTAGGGGTGAGGSQEVLRARLVVGADGRNSTIARLCGAREYHVTPNQFALFWGYFKGAEIGEPTFAFHRWADRVVLGCPTDDGLYQVQVGVDPARVKEFRAGLPGSLLEYAKASEPVARVLENAQLVGKPGGMTHWEGYFREPTGPGWALVGDAGHFKDPTAGRGIGDALLQANSLAKAITAHLPAHDEEAGLGTGAGAAQRTRLEGELDHALREWGEWRDAEFTEAYWFAVDIGSLAPLPAVLPEVLREMRARGTANQLFEMVNHRANPSDILTGPRILRAVGRLLRHGKFGVLREVAALGARERTRRALTRRPAYRTSRHTQIRPPHSAPRETPLAEGRRG</sequence>
<gene>
    <name evidence="3" type="ORF">NMN56_003360</name>
</gene>
<feature type="region of interest" description="Disordered" evidence="1">
    <location>
        <begin position="1"/>
        <end position="38"/>
    </location>
</feature>
<name>A0ABT6ZQC9_9ACTN</name>
<dbReference type="SUPFAM" id="SSF51905">
    <property type="entry name" value="FAD/NAD(P)-binding domain"/>
    <property type="match status" value="1"/>
</dbReference>
<feature type="compositionally biased region" description="Basic residues" evidence="1">
    <location>
        <begin position="511"/>
        <end position="526"/>
    </location>
</feature>
<feature type="compositionally biased region" description="Low complexity" evidence="1">
    <location>
        <begin position="1"/>
        <end position="25"/>
    </location>
</feature>
<dbReference type="GO" id="GO:0004497">
    <property type="term" value="F:monooxygenase activity"/>
    <property type="evidence" value="ECO:0007669"/>
    <property type="project" value="UniProtKB-KW"/>
</dbReference>
<accession>A0ABT6ZQC9</accession>
<dbReference type="Gene3D" id="3.50.50.60">
    <property type="entry name" value="FAD/NAD(P)-binding domain"/>
    <property type="match status" value="2"/>
</dbReference>
<feature type="compositionally biased region" description="Acidic residues" evidence="1">
    <location>
        <begin position="184"/>
        <end position="200"/>
    </location>
</feature>
<dbReference type="PANTHER" id="PTHR42685">
    <property type="entry name" value="GERANYLGERANYL DIPHOSPHATE REDUCTASE"/>
    <property type="match status" value="1"/>
</dbReference>
<dbReference type="Pfam" id="PF01494">
    <property type="entry name" value="FAD_binding_3"/>
    <property type="match status" value="1"/>
</dbReference>
<evidence type="ECO:0000313" key="3">
    <source>
        <dbReference type="EMBL" id="MDJ1131004.1"/>
    </source>
</evidence>
<feature type="region of interest" description="Disordered" evidence="1">
    <location>
        <begin position="511"/>
        <end position="545"/>
    </location>
</feature>
<protein>
    <submittedName>
        <fullName evidence="3">FAD-dependent monooxygenase</fullName>
    </submittedName>
</protein>
<evidence type="ECO:0000259" key="2">
    <source>
        <dbReference type="Pfam" id="PF01494"/>
    </source>
</evidence>
<organism evidence="3 4">
    <name type="scientific">Streptomyces iconiensis</name>
    <dbReference type="NCBI Taxonomy" id="1384038"/>
    <lineage>
        <taxon>Bacteria</taxon>
        <taxon>Bacillati</taxon>
        <taxon>Actinomycetota</taxon>
        <taxon>Actinomycetes</taxon>
        <taxon>Kitasatosporales</taxon>
        <taxon>Streptomycetaceae</taxon>
        <taxon>Streptomyces</taxon>
    </lineage>
</organism>
<feature type="region of interest" description="Disordered" evidence="1">
    <location>
        <begin position="175"/>
        <end position="214"/>
    </location>
</feature>
<proteinExistence type="predicted"/>
<keyword evidence="3" id="KW-0560">Oxidoreductase</keyword>